<evidence type="ECO:0000313" key="3">
    <source>
        <dbReference type="EMBL" id="AXN36388.1"/>
    </source>
</evidence>
<evidence type="ECO:0000259" key="2">
    <source>
        <dbReference type="Pfam" id="PF04282"/>
    </source>
</evidence>
<evidence type="ECO:0000313" key="4">
    <source>
        <dbReference type="Proteomes" id="UP000257607"/>
    </source>
</evidence>
<dbReference type="AlphaFoldDB" id="A0A385AFK7"/>
<sequence length="502" mass="56307">MCEQQYSSAYRQKRIVEILKMLHEGGSFEEAKRIFDESFSGVDVSEITSAERELIASGLNPMEIQHLCNVHAAVFKGAINSNGAETPEQEQPGHPVAVMKLENLVMNSLLNDELLPCLKKWQQSGTDQNYLVRMQQALKDLQLIDRHYLRKENLIFPLMDQYGITAPPKVMWGVDDQIRGLVKTTYQMVTAEPIPDKYAIEAAVEKMSKEIQEMIFKEEEIMIPMVNEVFTPADWGLIASESQPIGYTLIPDPLPWQPSAEAIAAAEKRTVPKIAQELNAMAQSLADAQMTTQTTPPEPAPTSMAAAANIPFEIHGQPVPKAPAEKDEGKPEMPDFVKAMLADEKEAAPKAKVQARREAPQPHIEIGVDNQAKIVLPSGSMNISELTAILQVLPLDLTFVDQNDIVQWFSDNEHRIFPRTRAVIGRVVVNCHPPKSVDKVEKILADFHAGREDHADFWLNFRGMFVYIRYFAVRDPQGQYLGCLEVSQDLTELRALTGEKRL</sequence>
<proteinExistence type="predicted"/>
<organism evidence="3 4">
    <name type="scientific">Latilactobacillus curvatus</name>
    <name type="common">Lactobacillus curvatus</name>
    <dbReference type="NCBI Taxonomy" id="28038"/>
    <lineage>
        <taxon>Bacteria</taxon>
        <taxon>Bacillati</taxon>
        <taxon>Bacillota</taxon>
        <taxon>Bacilli</taxon>
        <taxon>Lactobacillales</taxon>
        <taxon>Lactobacillaceae</taxon>
        <taxon>Latilactobacillus</taxon>
    </lineage>
</organism>
<feature type="domain" description="DUF438" evidence="2">
    <location>
        <begin position="16"/>
        <end position="80"/>
    </location>
</feature>
<dbReference type="EMBL" id="CP031003">
    <property type="protein sequence ID" value="AXN36388.1"/>
    <property type="molecule type" value="Genomic_DNA"/>
</dbReference>
<dbReference type="GO" id="GO:0005886">
    <property type="term" value="C:plasma membrane"/>
    <property type="evidence" value="ECO:0007669"/>
    <property type="project" value="TreeGrafter"/>
</dbReference>
<dbReference type="PANTHER" id="PTHR39966">
    <property type="entry name" value="BLL2471 PROTEIN-RELATED"/>
    <property type="match status" value="1"/>
</dbReference>
<dbReference type="InterPro" id="IPR007380">
    <property type="entry name" value="DUF438"/>
</dbReference>
<dbReference type="InterPro" id="IPR035965">
    <property type="entry name" value="PAS-like_dom_sf"/>
</dbReference>
<protein>
    <submittedName>
        <fullName evidence="3">DUF438 domain-containing protein</fullName>
    </submittedName>
</protein>
<dbReference type="InterPro" id="IPR012312">
    <property type="entry name" value="Hemerythrin-like"/>
</dbReference>
<dbReference type="Pfam" id="PF04282">
    <property type="entry name" value="DUF438"/>
    <property type="match status" value="1"/>
</dbReference>
<dbReference type="Gene3D" id="1.20.120.520">
    <property type="entry name" value="nmb1532 protein domain like"/>
    <property type="match status" value="1"/>
</dbReference>
<dbReference type="Gene3D" id="3.30.450.20">
    <property type="entry name" value="PAS domain"/>
    <property type="match status" value="1"/>
</dbReference>
<evidence type="ECO:0000259" key="1">
    <source>
        <dbReference type="Pfam" id="PF01814"/>
    </source>
</evidence>
<dbReference type="Proteomes" id="UP000257607">
    <property type="component" value="Chromosome"/>
</dbReference>
<dbReference type="Pfam" id="PF13596">
    <property type="entry name" value="PAS_10"/>
    <property type="match status" value="1"/>
</dbReference>
<dbReference type="PANTHER" id="PTHR39966:SF3">
    <property type="entry name" value="DUF438 DOMAIN-CONTAINING PROTEIN"/>
    <property type="match status" value="1"/>
</dbReference>
<name>A0A385AFK7_LATCU</name>
<dbReference type="SUPFAM" id="SSF55785">
    <property type="entry name" value="PYP-like sensor domain (PAS domain)"/>
    <property type="match status" value="1"/>
</dbReference>
<dbReference type="Pfam" id="PF01814">
    <property type="entry name" value="Hemerythrin"/>
    <property type="match status" value="1"/>
</dbReference>
<dbReference type="RefSeq" id="WP_116843699.1">
    <property type="nucleotide sequence ID" value="NZ_CP031003.1"/>
</dbReference>
<feature type="domain" description="Hemerythrin-like" evidence="1">
    <location>
        <begin position="94"/>
        <end position="226"/>
    </location>
</feature>
<gene>
    <name evidence="3" type="ORF">DT351_08450</name>
</gene>
<reference evidence="3 4" key="1">
    <citation type="submission" date="2018-07" db="EMBL/GenBank/DDBJ databases">
        <title>Lactobacillus curvatus genome sequence.</title>
        <authorList>
            <person name="Prechtl R."/>
        </authorList>
    </citation>
    <scope>NUCLEOTIDE SEQUENCE [LARGE SCALE GENOMIC DNA]</scope>
    <source>
        <strain evidence="3 4">TMW 1.1928</strain>
    </source>
</reference>
<accession>A0A385AFK7</accession>